<dbReference type="InterPro" id="IPR007110">
    <property type="entry name" value="Ig-like_dom"/>
</dbReference>
<protein>
    <submittedName>
        <fullName evidence="3">B-cell receptor CD22-like isoform X1</fullName>
    </submittedName>
</protein>
<dbReference type="Pfam" id="PF13895">
    <property type="entry name" value="Ig_2"/>
    <property type="match status" value="4"/>
</dbReference>
<dbReference type="CDD" id="cd00096">
    <property type="entry name" value="Ig"/>
    <property type="match status" value="1"/>
</dbReference>
<dbReference type="SUPFAM" id="SSF48726">
    <property type="entry name" value="Immunoglobulin"/>
    <property type="match status" value="5"/>
</dbReference>
<dbReference type="SMART" id="SM00409">
    <property type="entry name" value="IG"/>
    <property type="match status" value="5"/>
</dbReference>
<dbReference type="PANTHER" id="PTHR46013:SF8">
    <property type="entry name" value="B-CELL RECEPTOR CD22-RELATED"/>
    <property type="match status" value="1"/>
</dbReference>
<feature type="domain" description="Ig-like" evidence="2">
    <location>
        <begin position="41"/>
        <end position="125"/>
    </location>
</feature>
<evidence type="ECO:0000313" key="3">
    <source>
        <dbReference type="EMBL" id="RXN20877.1"/>
    </source>
</evidence>
<evidence type="ECO:0000259" key="2">
    <source>
        <dbReference type="PROSITE" id="PS50835"/>
    </source>
</evidence>
<dbReference type="Pfam" id="PF00089">
    <property type="entry name" value="Trypsin"/>
    <property type="match status" value="1"/>
</dbReference>
<dbReference type="InterPro" id="IPR001254">
    <property type="entry name" value="Trypsin_dom"/>
</dbReference>
<sequence length="814" mass="92279">MSDWKLIHVKPEDSGAYYCEAKNKYGAEKSNIIQIDVKYGPQGVTVQHPVNINDLTEGDKLTLKCLVQKSNPAVYQFTWYKNSQAQSETNETLIINKVTADHKGSYHCEADNGIKTAKSNEISVHVKYAPNINIVHNMTIFTQWNWKLPVYLTCSADAYPPVNDYKWFIKKARFDQQREAGTLAVNLLLRFYKSTFSAQKETEEKEGGRKVTKLKLNLTWKDDNRTLSCRPGQSKDSWQIRNITLSVDYAPKATVNSADVKEGDSITLSCTSRIRHNVSFAWFKNKKLEESQQKSDWKLIHVKPEDSGAYYCEAKIKYGEEKSNIIQIDVKYGPQGVTVQHPVNINDLTEGDNLTLKCLVQKSNPAVYQFTWYKNSQAQSETNETFIISKVTADHKGSYHCEADNGIKTVKSDEISVHVKYVPKNVTASIKGEQAFGSELVLTCKARAKPLSSFEWKKHFNGAKNTVGHEQKLQFNSLKISDSGQYICIAQNAIGKTESSLVEIKVKYAPNINIVHNMTTSTWEFPVHLTCSADAYPPVTVFKWYREEDNKTVLSHEQNFTAQPQNPGTYYCTADNDIGNSRSKNIILFISSNSLKVFYQTILPIILLLILIVVAIFLIRRPKSNVHTVYAAIKLPQMKQGKKSPKPHKTGYMDNDATTSTLNYVTLDFKGQNKPEERVPESSTVYAVVSKNKQTKNSQSDHDYENVSSACVPKVPFTNKDWESDTSEEDEENMPKIMPKRGKQTLYLGKVNEAEVVLSCSWVIIHPDYNKQTMHNNDIALLKLSSPVRMTSRISPICLPRDSLCHHWLGHNCK</sequence>
<evidence type="ECO:0000313" key="4">
    <source>
        <dbReference type="Proteomes" id="UP000290572"/>
    </source>
</evidence>
<dbReference type="PROSITE" id="PS50835">
    <property type="entry name" value="IG_LIKE"/>
    <property type="match status" value="5"/>
</dbReference>
<dbReference type="Pfam" id="PF13927">
    <property type="entry name" value="Ig_3"/>
    <property type="match status" value="1"/>
</dbReference>
<dbReference type="Gene3D" id="2.60.40.10">
    <property type="entry name" value="Immunoglobulins"/>
    <property type="match status" value="7"/>
</dbReference>
<dbReference type="EMBL" id="QBIY01012629">
    <property type="protein sequence ID" value="RXN20877.1"/>
    <property type="molecule type" value="Genomic_DNA"/>
</dbReference>
<comment type="caution">
    <text evidence="3">The sequence shown here is derived from an EMBL/GenBank/DDBJ whole genome shotgun (WGS) entry which is preliminary data.</text>
</comment>
<keyword evidence="3" id="KW-0675">Receptor</keyword>
<keyword evidence="1" id="KW-1133">Transmembrane helix</keyword>
<proteinExistence type="predicted"/>
<keyword evidence="1" id="KW-0812">Transmembrane</keyword>
<dbReference type="GO" id="GO:0004252">
    <property type="term" value="F:serine-type endopeptidase activity"/>
    <property type="evidence" value="ECO:0007669"/>
    <property type="project" value="InterPro"/>
</dbReference>
<dbReference type="SUPFAM" id="SSF50494">
    <property type="entry name" value="Trypsin-like serine proteases"/>
    <property type="match status" value="1"/>
</dbReference>
<dbReference type="InterPro" id="IPR003598">
    <property type="entry name" value="Ig_sub2"/>
</dbReference>
<feature type="domain" description="Ig-like" evidence="2">
    <location>
        <begin position="423"/>
        <end position="507"/>
    </location>
</feature>
<dbReference type="InterPro" id="IPR009003">
    <property type="entry name" value="Peptidase_S1_PA"/>
</dbReference>
<feature type="domain" description="Ig-like" evidence="2">
    <location>
        <begin position="251"/>
        <end position="327"/>
    </location>
</feature>
<keyword evidence="4" id="KW-1185">Reference proteome</keyword>
<keyword evidence="1" id="KW-0472">Membrane</keyword>
<dbReference type="GO" id="GO:0006508">
    <property type="term" value="P:proteolysis"/>
    <property type="evidence" value="ECO:0007669"/>
    <property type="project" value="InterPro"/>
</dbReference>
<feature type="domain" description="Ig-like" evidence="2">
    <location>
        <begin position="510"/>
        <end position="587"/>
    </location>
</feature>
<feature type="domain" description="Ig-like" evidence="2">
    <location>
        <begin position="334"/>
        <end position="418"/>
    </location>
</feature>
<dbReference type="SMART" id="SM00408">
    <property type="entry name" value="IGc2"/>
    <property type="match status" value="4"/>
</dbReference>
<name>A0A498MVQ0_LABRO</name>
<dbReference type="InterPro" id="IPR013783">
    <property type="entry name" value="Ig-like_fold"/>
</dbReference>
<dbReference type="PANTHER" id="PTHR46013">
    <property type="entry name" value="VASCULAR CELL ADHESION MOLECULE 1"/>
    <property type="match status" value="1"/>
</dbReference>
<reference evidence="3 4" key="1">
    <citation type="submission" date="2018-03" db="EMBL/GenBank/DDBJ databases">
        <title>Draft genome sequence of Rohu Carp (Labeo rohita).</title>
        <authorList>
            <person name="Das P."/>
            <person name="Kushwaha B."/>
            <person name="Joshi C.G."/>
            <person name="Kumar D."/>
            <person name="Nagpure N.S."/>
            <person name="Sahoo L."/>
            <person name="Das S.P."/>
            <person name="Bit A."/>
            <person name="Patnaik S."/>
            <person name="Meher P.K."/>
            <person name="Jayasankar P."/>
            <person name="Koringa P.G."/>
            <person name="Patel N.V."/>
            <person name="Hinsu A.T."/>
            <person name="Kumar R."/>
            <person name="Pandey M."/>
            <person name="Agarwal S."/>
            <person name="Srivastava S."/>
            <person name="Singh M."/>
            <person name="Iquebal M.A."/>
            <person name="Jaiswal S."/>
            <person name="Angadi U.B."/>
            <person name="Kumar N."/>
            <person name="Raza M."/>
            <person name="Shah T.M."/>
            <person name="Rai A."/>
            <person name="Jena J.K."/>
        </authorList>
    </citation>
    <scope>NUCLEOTIDE SEQUENCE [LARGE SCALE GENOMIC DNA]</scope>
    <source>
        <strain evidence="3">DASCIFA01</strain>
        <tissue evidence="3">Testis</tissue>
    </source>
</reference>
<gene>
    <name evidence="3" type="ORF">ROHU_024672</name>
</gene>
<dbReference type="AlphaFoldDB" id="A0A498MVQ0"/>
<organism evidence="3 4">
    <name type="scientific">Labeo rohita</name>
    <name type="common">Indian major carp</name>
    <name type="synonym">Cyprinus rohita</name>
    <dbReference type="NCBI Taxonomy" id="84645"/>
    <lineage>
        <taxon>Eukaryota</taxon>
        <taxon>Metazoa</taxon>
        <taxon>Chordata</taxon>
        <taxon>Craniata</taxon>
        <taxon>Vertebrata</taxon>
        <taxon>Euteleostomi</taxon>
        <taxon>Actinopterygii</taxon>
        <taxon>Neopterygii</taxon>
        <taxon>Teleostei</taxon>
        <taxon>Ostariophysi</taxon>
        <taxon>Cypriniformes</taxon>
        <taxon>Cyprinidae</taxon>
        <taxon>Labeoninae</taxon>
        <taxon>Labeonini</taxon>
        <taxon>Labeo</taxon>
    </lineage>
</organism>
<dbReference type="InterPro" id="IPR003599">
    <property type="entry name" value="Ig_sub"/>
</dbReference>
<dbReference type="InterPro" id="IPR043504">
    <property type="entry name" value="Peptidase_S1_PA_chymotrypsin"/>
</dbReference>
<accession>A0A498MVQ0</accession>
<dbReference type="Proteomes" id="UP000290572">
    <property type="component" value="Unassembled WGS sequence"/>
</dbReference>
<dbReference type="InterPro" id="IPR036179">
    <property type="entry name" value="Ig-like_dom_sf"/>
</dbReference>
<dbReference type="STRING" id="84645.A0A498MVQ0"/>
<evidence type="ECO:0000256" key="1">
    <source>
        <dbReference type="SAM" id="Phobius"/>
    </source>
</evidence>
<feature type="transmembrane region" description="Helical" evidence="1">
    <location>
        <begin position="597"/>
        <end position="619"/>
    </location>
</feature>
<dbReference type="Gene3D" id="2.40.10.10">
    <property type="entry name" value="Trypsin-like serine proteases"/>
    <property type="match status" value="1"/>
</dbReference>